<reference evidence="2" key="1">
    <citation type="submission" date="2020-10" db="EMBL/GenBank/DDBJ databases">
        <authorList>
            <person name="Kikuchi T."/>
        </authorList>
    </citation>
    <scope>NUCLEOTIDE SEQUENCE</scope>
    <source>
        <strain evidence="2">NKZ352</strain>
    </source>
</reference>
<name>A0A8S1H6S1_9PELO</name>
<organism evidence="2 3">
    <name type="scientific">Caenorhabditis auriculariae</name>
    <dbReference type="NCBI Taxonomy" id="2777116"/>
    <lineage>
        <taxon>Eukaryota</taxon>
        <taxon>Metazoa</taxon>
        <taxon>Ecdysozoa</taxon>
        <taxon>Nematoda</taxon>
        <taxon>Chromadorea</taxon>
        <taxon>Rhabditida</taxon>
        <taxon>Rhabditina</taxon>
        <taxon>Rhabditomorpha</taxon>
        <taxon>Rhabditoidea</taxon>
        <taxon>Rhabditidae</taxon>
        <taxon>Peloderinae</taxon>
        <taxon>Caenorhabditis</taxon>
    </lineage>
</organism>
<evidence type="ECO:0000313" key="3">
    <source>
        <dbReference type="Proteomes" id="UP000835052"/>
    </source>
</evidence>
<feature type="region of interest" description="Disordered" evidence="1">
    <location>
        <begin position="169"/>
        <end position="205"/>
    </location>
</feature>
<evidence type="ECO:0000313" key="2">
    <source>
        <dbReference type="EMBL" id="CAD6191023.1"/>
    </source>
</evidence>
<dbReference type="Proteomes" id="UP000835052">
    <property type="component" value="Unassembled WGS sequence"/>
</dbReference>
<sequence length="329" mass="39091">MERSEKSRGQRRCPMALWFEWRLRASRQNVSAPNGNRAVFTGRLLTSRSNNAEAGHDKMDYRQDDVSNIYERDRLEEVWYTARAEEDLAFAEEAKCERWLMIADDKYREKPSLRQKLIVLRLEKELAVRGKKLEALERITEDAYRAYESLMIRYPVYFVKKQYQKYITEEKEEDSSEEDEPNGPEEPEGSQEPEESDVQEEDEHFENDNDEAFDMNDAFDAARRLGDFFAHATRTIDHAMNVNRRITNFLAEQEHLAEPRVRRRMTLIRIQQLRASHMNLIDEIRRVVEITQWQYFHFIHHRFDGVMMDESDEGYVSTGEAPGEDEVDF</sequence>
<evidence type="ECO:0000256" key="1">
    <source>
        <dbReference type="SAM" id="MobiDB-lite"/>
    </source>
</evidence>
<proteinExistence type="predicted"/>
<accession>A0A8S1H6S1</accession>
<comment type="caution">
    <text evidence="2">The sequence shown here is derived from an EMBL/GenBank/DDBJ whole genome shotgun (WGS) entry which is preliminary data.</text>
</comment>
<dbReference type="EMBL" id="CAJGYM010000019">
    <property type="protein sequence ID" value="CAD6191023.1"/>
    <property type="molecule type" value="Genomic_DNA"/>
</dbReference>
<protein>
    <submittedName>
        <fullName evidence="2">Uncharacterized protein</fullName>
    </submittedName>
</protein>
<keyword evidence="3" id="KW-1185">Reference proteome</keyword>
<gene>
    <name evidence="2" type="ORF">CAUJ_LOCUS6942</name>
</gene>
<dbReference type="AlphaFoldDB" id="A0A8S1H6S1"/>
<feature type="compositionally biased region" description="Acidic residues" evidence="1">
    <location>
        <begin position="170"/>
        <end position="205"/>
    </location>
</feature>